<dbReference type="Proteomes" id="UP000504631">
    <property type="component" value="Unplaced"/>
</dbReference>
<dbReference type="RefSeq" id="XP_033358631.1">
    <property type="nucleotide sequence ID" value="XM_033502740.1"/>
</dbReference>
<proteinExistence type="predicted"/>
<dbReference type="Pfam" id="PF00089">
    <property type="entry name" value="Trypsin"/>
    <property type="match status" value="1"/>
</dbReference>
<dbReference type="PANTHER" id="PTHR24253:SF153">
    <property type="entry name" value="SERINE PROTEASE HEPSIN"/>
    <property type="match status" value="1"/>
</dbReference>
<evidence type="ECO:0000259" key="3">
    <source>
        <dbReference type="PROSITE" id="PS50240"/>
    </source>
</evidence>
<dbReference type="InterPro" id="IPR043504">
    <property type="entry name" value="Peptidase_S1_PA_chymotrypsin"/>
</dbReference>
<dbReference type="KEGG" id="bvk:117238103"/>
<evidence type="ECO:0000313" key="5">
    <source>
        <dbReference type="RefSeq" id="XP_033358631.1"/>
    </source>
</evidence>
<dbReference type="InterPro" id="IPR009003">
    <property type="entry name" value="Peptidase_S1_PA"/>
</dbReference>
<sequence length="73" mass="7917">INKEICAGGDPRDGKDACGADSGGPLMIPQQFTYYQISVVSSGHECGVPDYPGIYTRVTSYLNDFIIPVLQNY</sequence>
<feature type="domain" description="Peptidase S1" evidence="3">
    <location>
        <begin position="1"/>
        <end position="71"/>
    </location>
</feature>
<dbReference type="GO" id="GO:0004252">
    <property type="term" value="F:serine-type endopeptidase activity"/>
    <property type="evidence" value="ECO:0007669"/>
    <property type="project" value="InterPro"/>
</dbReference>
<dbReference type="GeneID" id="117238103"/>
<gene>
    <name evidence="5" type="primary">LOC117238103</name>
</gene>
<feature type="region of interest" description="Disordered" evidence="2">
    <location>
        <begin position="1"/>
        <end position="22"/>
    </location>
</feature>
<keyword evidence="4" id="KW-1185">Reference proteome</keyword>
<evidence type="ECO:0000313" key="4">
    <source>
        <dbReference type="Proteomes" id="UP000504631"/>
    </source>
</evidence>
<dbReference type="SUPFAM" id="SSF50494">
    <property type="entry name" value="Trypsin-like serine proteases"/>
    <property type="match status" value="1"/>
</dbReference>
<accession>A0A6J3L2F8</accession>
<dbReference type="AlphaFoldDB" id="A0A6J3L2F8"/>
<protein>
    <submittedName>
        <fullName evidence="5">Venom protease-like</fullName>
    </submittedName>
</protein>
<reference evidence="5" key="1">
    <citation type="submission" date="2025-08" db="UniProtKB">
        <authorList>
            <consortium name="RefSeq"/>
        </authorList>
    </citation>
    <scope>IDENTIFICATION</scope>
    <source>
        <tissue evidence="5">Muscle</tissue>
    </source>
</reference>
<dbReference type="PROSITE" id="PS50240">
    <property type="entry name" value="TRYPSIN_DOM"/>
    <property type="match status" value="1"/>
</dbReference>
<dbReference type="PANTHER" id="PTHR24253">
    <property type="entry name" value="TRANSMEMBRANE PROTEASE SERINE"/>
    <property type="match status" value="1"/>
</dbReference>
<dbReference type="GO" id="GO:0006508">
    <property type="term" value="P:proteolysis"/>
    <property type="evidence" value="ECO:0007669"/>
    <property type="project" value="InterPro"/>
</dbReference>
<name>A0A6J3L2F8_9HYME</name>
<feature type="non-terminal residue" evidence="5">
    <location>
        <position position="1"/>
    </location>
</feature>
<evidence type="ECO:0000256" key="1">
    <source>
        <dbReference type="ARBA" id="ARBA00023157"/>
    </source>
</evidence>
<dbReference type="Gene3D" id="2.40.10.10">
    <property type="entry name" value="Trypsin-like serine proteases"/>
    <property type="match status" value="1"/>
</dbReference>
<evidence type="ECO:0000256" key="2">
    <source>
        <dbReference type="SAM" id="MobiDB-lite"/>
    </source>
</evidence>
<dbReference type="InterPro" id="IPR001254">
    <property type="entry name" value="Trypsin_dom"/>
</dbReference>
<organism evidence="4 5">
    <name type="scientific">Bombus vosnesenskii</name>
    <dbReference type="NCBI Taxonomy" id="207650"/>
    <lineage>
        <taxon>Eukaryota</taxon>
        <taxon>Metazoa</taxon>
        <taxon>Ecdysozoa</taxon>
        <taxon>Arthropoda</taxon>
        <taxon>Hexapoda</taxon>
        <taxon>Insecta</taxon>
        <taxon>Pterygota</taxon>
        <taxon>Neoptera</taxon>
        <taxon>Endopterygota</taxon>
        <taxon>Hymenoptera</taxon>
        <taxon>Apocrita</taxon>
        <taxon>Aculeata</taxon>
        <taxon>Apoidea</taxon>
        <taxon>Anthophila</taxon>
        <taxon>Apidae</taxon>
        <taxon>Bombus</taxon>
        <taxon>Pyrobombus</taxon>
    </lineage>
</organism>
<keyword evidence="1" id="KW-1015">Disulfide bond</keyword>